<sequence>MTADQVKGKRFRGALRYNLAKVEKGVAEILDTNFSGIGENIIMKEVAMIKALRPNLQKYFYHTSLNFPPKENLSNERMKSIAKDYLSELGFNQHQFIVFRHRDADHPHIHILVNRIGFDGKVVSDSQDYARSEKVIRDLEKKYNLTPVTSSRQAVERAMTKNEMEMMKRTDTLSVKLKLQTIIGNAQKQSHSVPDFIQALEARGINILFNQAQTGFVSGISYGFEGLIFKGSALGNGFKWTQLKGGLDYEQERDHATICETNTRTRSILSDNGLRQSAGDGAIHQTVASNMPKRTTASAQRTPGEDDTSISNFASGQRQSSQKFGRTESACEEPSQRHFELSEVAKEAGILVGGIIRGLLSPVDTDNYEDMATINEFKKKKKRKIRR</sequence>
<keyword evidence="4" id="KW-1185">Reference proteome</keyword>
<dbReference type="Proteomes" id="UP000570474">
    <property type="component" value="Unassembled WGS sequence"/>
</dbReference>
<name>A0A847RV68_9BACT</name>
<dbReference type="EMBL" id="JABAIA010000001">
    <property type="protein sequence ID" value="NLR64845.1"/>
    <property type="molecule type" value="Genomic_DNA"/>
</dbReference>
<evidence type="ECO:0000313" key="4">
    <source>
        <dbReference type="Proteomes" id="UP000570474"/>
    </source>
</evidence>
<accession>A0A847RV68</accession>
<reference evidence="3 4" key="1">
    <citation type="submission" date="2020-04" db="EMBL/GenBank/DDBJ databases">
        <authorList>
            <person name="Yin C."/>
        </authorList>
    </citation>
    <scope>NUCLEOTIDE SEQUENCE [LARGE SCALE GENOMIC DNA]</scope>
    <source>
        <strain evidence="3 4">Ae27</strain>
    </source>
</reference>
<dbReference type="RefSeq" id="WP_168870774.1">
    <property type="nucleotide sequence ID" value="NZ_JABAIA010000001.1"/>
</dbReference>
<evidence type="ECO:0000313" key="3">
    <source>
        <dbReference type="EMBL" id="NLR64845.1"/>
    </source>
</evidence>
<feature type="compositionally biased region" description="Polar residues" evidence="1">
    <location>
        <begin position="309"/>
        <end position="324"/>
    </location>
</feature>
<evidence type="ECO:0000256" key="1">
    <source>
        <dbReference type="SAM" id="MobiDB-lite"/>
    </source>
</evidence>
<proteinExistence type="predicted"/>
<gene>
    <name evidence="3" type="ORF">HGH92_11070</name>
</gene>
<protein>
    <submittedName>
        <fullName evidence="3">Relaxase/mobilization nuclease domain-containing protein</fullName>
    </submittedName>
</protein>
<feature type="compositionally biased region" description="Polar residues" evidence="1">
    <location>
        <begin position="288"/>
        <end position="301"/>
    </location>
</feature>
<comment type="caution">
    <text evidence="3">The sequence shown here is derived from an EMBL/GenBank/DDBJ whole genome shotgun (WGS) entry which is preliminary data.</text>
</comment>
<dbReference type="Pfam" id="PF03432">
    <property type="entry name" value="Relaxase"/>
    <property type="match status" value="1"/>
</dbReference>
<dbReference type="AlphaFoldDB" id="A0A847RV68"/>
<feature type="domain" description="MobA/VirD2-like nuclease" evidence="2">
    <location>
        <begin position="17"/>
        <end position="145"/>
    </location>
</feature>
<feature type="region of interest" description="Disordered" evidence="1">
    <location>
        <begin position="288"/>
        <end position="333"/>
    </location>
</feature>
<evidence type="ECO:0000259" key="2">
    <source>
        <dbReference type="Pfam" id="PF03432"/>
    </source>
</evidence>
<organism evidence="3 4">
    <name type="scientific">Chitinophaga varians</name>
    <dbReference type="NCBI Taxonomy" id="2202339"/>
    <lineage>
        <taxon>Bacteria</taxon>
        <taxon>Pseudomonadati</taxon>
        <taxon>Bacteroidota</taxon>
        <taxon>Chitinophagia</taxon>
        <taxon>Chitinophagales</taxon>
        <taxon>Chitinophagaceae</taxon>
        <taxon>Chitinophaga</taxon>
    </lineage>
</organism>
<dbReference type="InterPro" id="IPR005094">
    <property type="entry name" value="Endonuclease_MobA/VirD2"/>
</dbReference>